<organism evidence="1 2">
    <name type="scientific">Prunus persica</name>
    <name type="common">Peach</name>
    <name type="synonym">Amygdalus persica</name>
    <dbReference type="NCBI Taxonomy" id="3760"/>
    <lineage>
        <taxon>Eukaryota</taxon>
        <taxon>Viridiplantae</taxon>
        <taxon>Streptophyta</taxon>
        <taxon>Embryophyta</taxon>
        <taxon>Tracheophyta</taxon>
        <taxon>Spermatophyta</taxon>
        <taxon>Magnoliopsida</taxon>
        <taxon>eudicotyledons</taxon>
        <taxon>Gunneridae</taxon>
        <taxon>Pentapetalae</taxon>
        <taxon>rosids</taxon>
        <taxon>fabids</taxon>
        <taxon>Rosales</taxon>
        <taxon>Rosaceae</taxon>
        <taxon>Amygdaloideae</taxon>
        <taxon>Amygdaleae</taxon>
        <taxon>Prunus</taxon>
    </lineage>
</organism>
<name>A0A251R5B8_PRUPE</name>
<dbReference type="Gramene" id="ONI31227">
    <property type="protein sequence ID" value="ONI31227"/>
    <property type="gene ID" value="PRUPE_1G299400"/>
</dbReference>
<keyword evidence="2" id="KW-1185">Reference proteome</keyword>
<gene>
    <name evidence="1" type="ORF">PRUPE_1G299400</name>
</gene>
<dbReference type="EMBL" id="CM007651">
    <property type="protein sequence ID" value="ONI31227.1"/>
    <property type="molecule type" value="Genomic_DNA"/>
</dbReference>
<reference evidence="1 2" key="1">
    <citation type="journal article" date="2013" name="Nat. Genet.">
        <title>The high-quality draft genome of peach (Prunus persica) identifies unique patterns of genetic diversity, domestication and genome evolution.</title>
        <authorList>
            <consortium name="International Peach Genome Initiative"/>
            <person name="Verde I."/>
            <person name="Abbott A.G."/>
            <person name="Scalabrin S."/>
            <person name="Jung S."/>
            <person name="Shu S."/>
            <person name="Marroni F."/>
            <person name="Zhebentyayeva T."/>
            <person name="Dettori M.T."/>
            <person name="Grimwood J."/>
            <person name="Cattonaro F."/>
            <person name="Zuccolo A."/>
            <person name="Rossini L."/>
            <person name="Jenkins J."/>
            <person name="Vendramin E."/>
            <person name="Meisel L.A."/>
            <person name="Decroocq V."/>
            <person name="Sosinski B."/>
            <person name="Prochnik S."/>
            <person name="Mitros T."/>
            <person name="Policriti A."/>
            <person name="Cipriani G."/>
            <person name="Dondini L."/>
            <person name="Ficklin S."/>
            <person name="Goodstein D.M."/>
            <person name="Xuan P."/>
            <person name="Del Fabbro C."/>
            <person name="Aramini V."/>
            <person name="Copetti D."/>
            <person name="Gonzalez S."/>
            <person name="Horner D.S."/>
            <person name="Falchi R."/>
            <person name="Lucas S."/>
            <person name="Mica E."/>
            <person name="Maldonado J."/>
            <person name="Lazzari B."/>
            <person name="Bielenberg D."/>
            <person name="Pirona R."/>
            <person name="Miculan M."/>
            <person name="Barakat A."/>
            <person name="Testolin R."/>
            <person name="Stella A."/>
            <person name="Tartarini S."/>
            <person name="Tonutti P."/>
            <person name="Arus P."/>
            <person name="Orellana A."/>
            <person name="Wells C."/>
            <person name="Main D."/>
            <person name="Vizzotto G."/>
            <person name="Silva H."/>
            <person name="Salamini F."/>
            <person name="Schmutz J."/>
            <person name="Morgante M."/>
            <person name="Rokhsar D.S."/>
        </authorList>
    </citation>
    <scope>NUCLEOTIDE SEQUENCE [LARGE SCALE GENOMIC DNA]</scope>
    <source>
        <strain evidence="2">cv. Nemared</strain>
    </source>
</reference>
<evidence type="ECO:0000313" key="1">
    <source>
        <dbReference type="EMBL" id="ONI31227.1"/>
    </source>
</evidence>
<evidence type="ECO:0000313" key="2">
    <source>
        <dbReference type="Proteomes" id="UP000006882"/>
    </source>
</evidence>
<dbReference type="AlphaFoldDB" id="A0A251R5B8"/>
<proteinExistence type="predicted"/>
<dbReference type="Proteomes" id="UP000006882">
    <property type="component" value="Chromosome G1"/>
</dbReference>
<protein>
    <submittedName>
        <fullName evidence="1">Uncharacterized protein</fullName>
    </submittedName>
</protein>
<accession>A0A251R5B8</accession>
<sequence length="67" mass="7365">MVGPHSHFGCTAGTRKALCCLVRPEPLVLHQQEEDRYAGATKIACLFTFNQRENEGGAAFAFKSCYS</sequence>